<dbReference type="Pfam" id="PF05133">
    <property type="entry name" value="SPP1_portal"/>
    <property type="match status" value="1"/>
</dbReference>
<keyword evidence="3" id="KW-1185">Reference proteome</keyword>
<dbReference type="EMBL" id="JBHTIW010000002">
    <property type="protein sequence ID" value="MFD0918890.1"/>
    <property type="molecule type" value="Genomic_DNA"/>
</dbReference>
<sequence>MNEVELDTIDRLHAELVAREPYAQVESAYYEGQQRLASMGLAIPPEMRDLSVIVNWPGMFVDSIEHRMDVEGFRLAGQWRGDEQLWDWWQYNDLDEESSLAHLEALIHGRAYVCVGYNEDNPEIPLITVESPRSMIVETDPRTRRVTAALRLYEPDPPRGIGCTLYLPEVTLYASQVDGRWIETDRHEHRLGIVPVVALINRARVSDRQGRTEMKRIMGLTDAACRSLMNLQGAQELMATPQRYILGADESLFQDEHGNPVPTWQAYLAHILAIPEGGTEVKVGQFTAADLRNFTEVLNAYAHHVSALTGLPPHYLGLATDNPASADAIRSSEARLVKAVERKCRAAGGAWEQAMRIGLRITGGDPDALRRLETIWRDPATPTVAEKADAVQKLSGGQPLYDRETALEELGMSPERIRVVMQRVADDPMLKLMAMEGGGAADGADDEPVQQQTGGNRAPSGTNNPAAA</sequence>
<name>A0ABW3FPF1_9PSEU</name>
<dbReference type="RefSeq" id="WP_263250689.1">
    <property type="nucleotide sequence ID" value="NZ_BAABLT010000033.1"/>
</dbReference>
<protein>
    <submittedName>
        <fullName evidence="2">Phage portal protein</fullName>
    </submittedName>
</protein>
<proteinExistence type="predicted"/>
<reference evidence="3" key="1">
    <citation type="journal article" date="2019" name="Int. J. Syst. Evol. Microbiol.">
        <title>The Global Catalogue of Microorganisms (GCM) 10K type strain sequencing project: providing services to taxonomists for standard genome sequencing and annotation.</title>
        <authorList>
            <consortium name="The Broad Institute Genomics Platform"/>
            <consortium name="The Broad Institute Genome Sequencing Center for Infectious Disease"/>
            <person name="Wu L."/>
            <person name="Ma J."/>
        </authorList>
    </citation>
    <scope>NUCLEOTIDE SEQUENCE [LARGE SCALE GENOMIC DNA]</scope>
    <source>
        <strain evidence="3">CCUG 56401</strain>
    </source>
</reference>
<gene>
    <name evidence="2" type="ORF">ACFQ16_03960</name>
</gene>
<evidence type="ECO:0000256" key="1">
    <source>
        <dbReference type="SAM" id="MobiDB-lite"/>
    </source>
</evidence>
<feature type="region of interest" description="Disordered" evidence="1">
    <location>
        <begin position="436"/>
        <end position="468"/>
    </location>
</feature>
<dbReference type="InterPro" id="IPR021145">
    <property type="entry name" value="Portal_protein_SPP1_Gp6-like"/>
</dbReference>
<comment type="caution">
    <text evidence="2">The sequence shown here is derived from an EMBL/GenBank/DDBJ whole genome shotgun (WGS) entry which is preliminary data.</text>
</comment>
<feature type="compositionally biased region" description="Polar residues" evidence="1">
    <location>
        <begin position="449"/>
        <end position="468"/>
    </location>
</feature>
<organism evidence="2 3">
    <name type="scientific">Saccharopolyspora rosea</name>
    <dbReference type="NCBI Taxonomy" id="524884"/>
    <lineage>
        <taxon>Bacteria</taxon>
        <taxon>Bacillati</taxon>
        <taxon>Actinomycetota</taxon>
        <taxon>Actinomycetes</taxon>
        <taxon>Pseudonocardiales</taxon>
        <taxon>Pseudonocardiaceae</taxon>
        <taxon>Saccharopolyspora</taxon>
    </lineage>
</organism>
<evidence type="ECO:0000313" key="2">
    <source>
        <dbReference type="EMBL" id="MFD0918890.1"/>
    </source>
</evidence>
<dbReference type="Proteomes" id="UP001597018">
    <property type="component" value="Unassembled WGS sequence"/>
</dbReference>
<evidence type="ECO:0000313" key="3">
    <source>
        <dbReference type="Proteomes" id="UP001597018"/>
    </source>
</evidence>
<accession>A0ABW3FPF1</accession>